<dbReference type="SUPFAM" id="SSF55073">
    <property type="entry name" value="Nucleotide cyclase"/>
    <property type="match status" value="1"/>
</dbReference>
<dbReference type="InterPro" id="IPR001789">
    <property type="entry name" value="Sig_transdc_resp-reg_receiver"/>
</dbReference>
<name>A0A7Y9U5X0_9BURK</name>
<dbReference type="PANTHER" id="PTHR33121">
    <property type="entry name" value="CYCLIC DI-GMP PHOSPHODIESTERASE PDEF"/>
    <property type="match status" value="1"/>
</dbReference>
<evidence type="ECO:0000313" key="6">
    <source>
        <dbReference type="EMBL" id="NYG32067.1"/>
    </source>
</evidence>
<dbReference type="InterPro" id="IPR043128">
    <property type="entry name" value="Rev_trsase/Diguanyl_cyclase"/>
</dbReference>
<keyword evidence="2" id="KW-0175">Coiled coil</keyword>
<evidence type="ECO:0000259" key="5">
    <source>
        <dbReference type="PROSITE" id="PS50887"/>
    </source>
</evidence>
<dbReference type="InterPro" id="IPR001633">
    <property type="entry name" value="EAL_dom"/>
</dbReference>
<dbReference type="SMART" id="SM00267">
    <property type="entry name" value="GGDEF"/>
    <property type="match status" value="1"/>
</dbReference>
<dbReference type="Pfam" id="PF00990">
    <property type="entry name" value="GGDEF"/>
    <property type="match status" value="1"/>
</dbReference>
<keyword evidence="1" id="KW-0597">Phosphoprotein</keyword>
<dbReference type="PANTHER" id="PTHR33121:SF23">
    <property type="entry name" value="CYCLIC DI-GMP PHOSPHODIESTERASE PDEB"/>
    <property type="match status" value="1"/>
</dbReference>
<dbReference type="InterPro" id="IPR029787">
    <property type="entry name" value="Nucleotide_cyclase"/>
</dbReference>
<dbReference type="RefSeq" id="WP_179632996.1">
    <property type="nucleotide sequence ID" value="NZ_JACCFH010000001.1"/>
</dbReference>
<dbReference type="PROSITE" id="PS50110">
    <property type="entry name" value="RESPONSE_REGULATORY"/>
    <property type="match status" value="1"/>
</dbReference>
<organism evidence="6 7">
    <name type="scientific">Sphaerotilus montanus</name>
    <dbReference type="NCBI Taxonomy" id="522889"/>
    <lineage>
        <taxon>Bacteria</taxon>
        <taxon>Pseudomonadati</taxon>
        <taxon>Pseudomonadota</taxon>
        <taxon>Betaproteobacteria</taxon>
        <taxon>Burkholderiales</taxon>
        <taxon>Sphaerotilaceae</taxon>
        <taxon>Sphaerotilus</taxon>
    </lineage>
</organism>
<dbReference type="EMBL" id="JACCFH010000001">
    <property type="protein sequence ID" value="NYG32067.1"/>
    <property type="molecule type" value="Genomic_DNA"/>
</dbReference>
<proteinExistence type="predicted"/>
<dbReference type="Gene3D" id="3.40.50.2300">
    <property type="match status" value="1"/>
</dbReference>
<feature type="coiled-coil region" evidence="2">
    <location>
        <begin position="116"/>
        <end position="147"/>
    </location>
</feature>
<sequence length="613" mass="68792">MSQPTPRILIVDDTPQNIDVLQATLIEIDADLLIATNGARALDLAQRLQPDLVLLDVMMPGLDGFEVCTRLKADPRTADIPVIFCTARVDDVAHGFAVGGTDYITKPIQPDEVRARVSHQLERRRLLRELRELNRALEDKVRERTADLTLVNQQLRHEINERRYMQDRLGYLASHDFVTRLHNRGALDAHVTQLLAKLQRQATPAGPAVMLLIDIDQFRLVNESCGCIAGDELLRQFADLLGGLLRRGDFLARLGGDQFAVVSEAPDLGAGLARQLLAALQDWSFAWQDRRFTLTATIAIVPLDRDLVSFDQLMQMADETVFLAKRDGRGQIRPYTPTRVGEASQRETTNWALVLMDALRHGRFRIFFQRMQSLDAGGPLRVEVLVRLWDPVRGELIAPGQFIALAERFHLIGEIDRWMLGEVLSLIGRHPELQLQLGQVTLNLSAVSLREPGLAQQVLASIAQHGVRPDLLCFEITETQAIGNLAQAREFMQTLHDAGCRFSLDDFGSGYASFAYLRELPFDTLKIDGLFVRDMQTEPTHQAMVRSMVDMARLLDKPVVAEFVETASVAQLLRELGVQWGQGYYFHQPEPLTFDALQQQARLAQQATTAALH</sequence>
<dbReference type="Gene3D" id="3.20.20.450">
    <property type="entry name" value="EAL domain"/>
    <property type="match status" value="1"/>
</dbReference>
<dbReference type="SUPFAM" id="SSF52172">
    <property type="entry name" value="CheY-like"/>
    <property type="match status" value="1"/>
</dbReference>
<evidence type="ECO:0000259" key="3">
    <source>
        <dbReference type="PROSITE" id="PS50110"/>
    </source>
</evidence>
<dbReference type="InterPro" id="IPR000160">
    <property type="entry name" value="GGDEF_dom"/>
</dbReference>
<feature type="modified residue" description="4-aspartylphosphate" evidence="1">
    <location>
        <position position="56"/>
    </location>
</feature>
<dbReference type="CDD" id="cd01948">
    <property type="entry name" value="EAL"/>
    <property type="match status" value="1"/>
</dbReference>
<accession>A0A7Y9U5X0</accession>
<dbReference type="NCBIfam" id="TIGR00254">
    <property type="entry name" value="GGDEF"/>
    <property type="match status" value="1"/>
</dbReference>
<dbReference type="SMART" id="SM00052">
    <property type="entry name" value="EAL"/>
    <property type="match status" value="1"/>
</dbReference>
<dbReference type="AlphaFoldDB" id="A0A7Y9U5X0"/>
<dbReference type="SUPFAM" id="SSF141868">
    <property type="entry name" value="EAL domain-like"/>
    <property type="match status" value="1"/>
</dbReference>
<feature type="domain" description="GGDEF" evidence="5">
    <location>
        <begin position="206"/>
        <end position="337"/>
    </location>
</feature>
<reference evidence="6 7" key="1">
    <citation type="submission" date="2020-07" db="EMBL/GenBank/DDBJ databases">
        <title>Genomic Encyclopedia of Archaeal and Bacterial Type Strains, Phase II (KMG-II): from individual species to whole genera.</title>
        <authorList>
            <person name="Goeker M."/>
        </authorList>
    </citation>
    <scope>NUCLEOTIDE SEQUENCE [LARGE SCALE GENOMIC DNA]</scope>
    <source>
        <strain evidence="6 7">DSM 21226</strain>
    </source>
</reference>
<dbReference type="CDD" id="cd01949">
    <property type="entry name" value="GGDEF"/>
    <property type="match status" value="1"/>
</dbReference>
<evidence type="ECO:0000256" key="1">
    <source>
        <dbReference type="PROSITE-ProRule" id="PRU00169"/>
    </source>
</evidence>
<dbReference type="SMART" id="SM00448">
    <property type="entry name" value="REC"/>
    <property type="match status" value="1"/>
</dbReference>
<comment type="caution">
    <text evidence="6">The sequence shown here is derived from an EMBL/GenBank/DDBJ whole genome shotgun (WGS) entry which is preliminary data.</text>
</comment>
<feature type="domain" description="Response regulatory" evidence="3">
    <location>
        <begin position="7"/>
        <end position="121"/>
    </location>
</feature>
<protein>
    <submittedName>
        <fullName evidence="6">Diguanylate cyclase (GGDEF)-like protein</fullName>
    </submittedName>
</protein>
<dbReference type="GO" id="GO:0000160">
    <property type="term" value="P:phosphorelay signal transduction system"/>
    <property type="evidence" value="ECO:0007669"/>
    <property type="project" value="InterPro"/>
</dbReference>
<dbReference type="Gene3D" id="3.30.70.270">
    <property type="match status" value="1"/>
</dbReference>
<dbReference type="Pfam" id="PF00072">
    <property type="entry name" value="Response_reg"/>
    <property type="match status" value="1"/>
</dbReference>
<evidence type="ECO:0000259" key="4">
    <source>
        <dbReference type="PROSITE" id="PS50883"/>
    </source>
</evidence>
<dbReference type="PROSITE" id="PS50883">
    <property type="entry name" value="EAL"/>
    <property type="match status" value="1"/>
</dbReference>
<dbReference type="InterPro" id="IPR050706">
    <property type="entry name" value="Cyclic-di-GMP_PDE-like"/>
</dbReference>
<dbReference type="Proteomes" id="UP000518288">
    <property type="component" value="Unassembled WGS sequence"/>
</dbReference>
<gene>
    <name evidence="6" type="ORF">BDD16_001053</name>
</gene>
<evidence type="ECO:0000256" key="2">
    <source>
        <dbReference type="SAM" id="Coils"/>
    </source>
</evidence>
<dbReference type="Pfam" id="PF00563">
    <property type="entry name" value="EAL"/>
    <property type="match status" value="1"/>
</dbReference>
<keyword evidence="7" id="KW-1185">Reference proteome</keyword>
<dbReference type="PROSITE" id="PS50887">
    <property type="entry name" value="GGDEF"/>
    <property type="match status" value="1"/>
</dbReference>
<dbReference type="InterPro" id="IPR035919">
    <property type="entry name" value="EAL_sf"/>
</dbReference>
<evidence type="ECO:0000313" key="7">
    <source>
        <dbReference type="Proteomes" id="UP000518288"/>
    </source>
</evidence>
<dbReference type="InterPro" id="IPR011006">
    <property type="entry name" value="CheY-like_superfamily"/>
</dbReference>
<dbReference type="GO" id="GO:0071111">
    <property type="term" value="F:cyclic-guanylate-specific phosphodiesterase activity"/>
    <property type="evidence" value="ECO:0007669"/>
    <property type="project" value="InterPro"/>
</dbReference>
<feature type="domain" description="EAL" evidence="4">
    <location>
        <begin position="348"/>
        <end position="603"/>
    </location>
</feature>